<evidence type="ECO:0000313" key="2">
    <source>
        <dbReference type="Proteomes" id="UP001523565"/>
    </source>
</evidence>
<accession>A0ABT1EK60</accession>
<name>A0ABT1EK60_9FIRM</name>
<gene>
    <name evidence="1" type="ORF">NK118_11715</name>
</gene>
<dbReference type="Proteomes" id="UP001523565">
    <property type="component" value="Unassembled WGS sequence"/>
</dbReference>
<keyword evidence="2" id="KW-1185">Reference proteome</keyword>
<proteinExistence type="predicted"/>
<evidence type="ECO:0008006" key="3">
    <source>
        <dbReference type="Google" id="ProtNLM"/>
    </source>
</evidence>
<organism evidence="1 2">
    <name type="scientific">Ohessyouella blattaphilus</name>
    <dbReference type="NCBI Taxonomy" id="2949333"/>
    <lineage>
        <taxon>Bacteria</taxon>
        <taxon>Bacillati</taxon>
        <taxon>Bacillota</taxon>
        <taxon>Clostridia</taxon>
        <taxon>Lachnospirales</taxon>
        <taxon>Lachnospiraceae</taxon>
        <taxon>Ohessyouella</taxon>
    </lineage>
</organism>
<evidence type="ECO:0000313" key="1">
    <source>
        <dbReference type="EMBL" id="MCP1110916.1"/>
    </source>
</evidence>
<protein>
    <recommendedName>
        <fullName evidence="3">NusB/RsmB/TIM44 domain-containing protein</fullName>
    </recommendedName>
</protein>
<sequence length="80" mass="9232">MKRGKINQKAIRALSLLFEAGYSNEKDILALTLDQILQITGQKMTEVCTINELQKALRERRFFAYLMLESKADTLKEDHS</sequence>
<reference evidence="1 2" key="1">
    <citation type="journal article" date="2022" name="Genome Biol. Evol.">
        <title>Host diet, physiology and behaviors set the stage for Lachnospiraceae cladogenesis.</title>
        <authorList>
            <person name="Vera-Ponce De Leon A."/>
            <person name="Schneider M."/>
            <person name="Jahnes B.C."/>
            <person name="Sadowski V."/>
            <person name="Camuy-Velez L.A."/>
            <person name="Duan J."/>
            <person name="Sabree Z.L."/>
        </authorList>
    </citation>
    <scope>NUCLEOTIDE SEQUENCE [LARGE SCALE GENOMIC DNA]</scope>
    <source>
        <strain evidence="1 2">PAL227</strain>
    </source>
</reference>
<dbReference type="RefSeq" id="WP_262069796.1">
    <property type="nucleotide sequence ID" value="NZ_JAMXOC010000019.1"/>
</dbReference>
<comment type="caution">
    <text evidence="1">The sequence shown here is derived from an EMBL/GenBank/DDBJ whole genome shotgun (WGS) entry which is preliminary data.</text>
</comment>
<dbReference type="EMBL" id="JAMZFV010000019">
    <property type="protein sequence ID" value="MCP1110916.1"/>
    <property type="molecule type" value="Genomic_DNA"/>
</dbReference>